<gene>
    <name evidence="2" type="ORF">C6P37_12895</name>
</gene>
<proteinExistence type="predicted"/>
<organism evidence="2 3">
    <name type="scientific">Caldibacillus debilis</name>
    <dbReference type="NCBI Taxonomy" id="301148"/>
    <lineage>
        <taxon>Bacteria</taxon>
        <taxon>Bacillati</taxon>
        <taxon>Bacillota</taxon>
        <taxon>Bacilli</taxon>
        <taxon>Bacillales</taxon>
        <taxon>Bacillaceae</taxon>
        <taxon>Caldibacillus</taxon>
    </lineage>
</organism>
<comment type="caution">
    <text evidence="2">The sequence shown here is derived from an EMBL/GenBank/DDBJ whole genome shotgun (WGS) entry which is preliminary data.</text>
</comment>
<dbReference type="Proteomes" id="UP000257014">
    <property type="component" value="Unassembled WGS sequence"/>
</dbReference>
<dbReference type="AlphaFoldDB" id="A0A3E0K1Q8"/>
<sequence length="60" mass="6147">MSAAWCLPITEAMRLPLNAKGMPSGAGSPHGKARPARLPAVRESQSHAPLAAGKDGFLPA</sequence>
<name>A0A3E0K1Q8_9BACI</name>
<feature type="region of interest" description="Disordered" evidence="1">
    <location>
        <begin position="20"/>
        <end position="60"/>
    </location>
</feature>
<evidence type="ECO:0000313" key="2">
    <source>
        <dbReference type="EMBL" id="REJ26957.1"/>
    </source>
</evidence>
<reference evidence="2 3" key="1">
    <citation type="submission" date="2018-03" db="EMBL/GenBank/DDBJ databases">
        <authorList>
            <person name="Keele B.F."/>
        </authorList>
    </citation>
    <scope>NUCLEOTIDE SEQUENCE [LARGE SCALE GENOMIC DNA]</scope>
    <source>
        <strain evidence="2">ZCTH4_d</strain>
    </source>
</reference>
<accession>A0A3E0K1Q8</accession>
<dbReference type="EMBL" id="QEWE01000023">
    <property type="protein sequence ID" value="REJ26957.1"/>
    <property type="molecule type" value="Genomic_DNA"/>
</dbReference>
<evidence type="ECO:0000256" key="1">
    <source>
        <dbReference type="SAM" id="MobiDB-lite"/>
    </source>
</evidence>
<evidence type="ECO:0000313" key="3">
    <source>
        <dbReference type="Proteomes" id="UP000257014"/>
    </source>
</evidence>
<protein>
    <submittedName>
        <fullName evidence="2">Uncharacterized protein</fullName>
    </submittedName>
</protein>